<organism evidence="4 5">
    <name type="scientific">Sesamum alatum</name>
    <dbReference type="NCBI Taxonomy" id="300844"/>
    <lineage>
        <taxon>Eukaryota</taxon>
        <taxon>Viridiplantae</taxon>
        <taxon>Streptophyta</taxon>
        <taxon>Embryophyta</taxon>
        <taxon>Tracheophyta</taxon>
        <taxon>Spermatophyta</taxon>
        <taxon>Magnoliopsida</taxon>
        <taxon>eudicotyledons</taxon>
        <taxon>Gunneridae</taxon>
        <taxon>Pentapetalae</taxon>
        <taxon>asterids</taxon>
        <taxon>lamiids</taxon>
        <taxon>Lamiales</taxon>
        <taxon>Pedaliaceae</taxon>
        <taxon>Sesamum</taxon>
    </lineage>
</organism>
<evidence type="ECO:0000313" key="5">
    <source>
        <dbReference type="Proteomes" id="UP001293254"/>
    </source>
</evidence>
<feature type="domain" description="Alpha-N-acetylglucosaminidase C-terminal" evidence="3">
    <location>
        <begin position="49"/>
        <end position="177"/>
    </location>
</feature>
<keyword evidence="2" id="KW-0732">Signal</keyword>
<name>A0AAE1XQB5_9LAMI</name>
<keyword evidence="1" id="KW-0472">Membrane</keyword>
<reference evidence="4" key="2">
    <citation type="journal article" date="2024" name="Plant">
        <title>Genomic evolution and insights into agronomic trait innovations of Sesamum species.</title>
        <authorList>
            <person name="Miao H."/>
            <person name="Wang L."/>
            <person name="Qu L."/>
            <person name="Liu H."/>
            <person name="Sun Y."/>
            <person name="Le M."/>
            <person name="Wang Q."/>
            <person name="Wei S."/>
            <person name="Zheng Y."/>
            <person name="Lin W."/>
            <person name="Duan Y."/>
            <person name="Cao H."/>
            <person name="Xiong S."/>
            <person name="Wang X."/>
            <person name="Wei L."/>
            <person name="Li C."/>
            <person name="Ma Q."/>
            <person name="Ju M."/>
            <person name="Zhao R."/>
            <person name="Li G."/>
            <person name="Mu C."/>
            <person name="Tian Q."/>
            <person name="Mei H."/>
            <person name="Zhang T."/>
            <person name="Gao T."/>
            <person name="Zhang H."/>
        </authorList>
    </citation>
    <scope>NUCLEOTIDE SEQUENCE</scope>
    <source>
        <strain evidence="4">3651</strain>
    </source>
</reference>
<gene>
    <name evidence="4" type="ORF">Salat_2716900</name>
</gene>
<feature type="signal peptide" evidence="2">
    <location>
        <begin position="1"/>
        <end position="21"/>
    </location>
</feature>
<keyword evidence="1" id="KW-0812">Transmembrane</keyword>
<proteinExistence type="predicted"/>
<dbReference type="AlphaFoldDB" id="A0AAE1XQB5"/>
<reference evidence="4" key="1">
    <citation type="submission" date="2020-06" db="EMBL/GenBank/DDBJ databases">
        <authorList>
            <person name="Li T."/>
            <person name="Hu X."/>
            <person name="Zhang T."/>
            <person name="Song X."/>
            <person name="Zhang H."/>
            <person name="Dai N."/>
            <person name="Sheng W."/>
            <person name="Hou X."/>
            <person name="Wei L."/>
        </authorList>
    </citation>
    <scope>NUCLEOTIDE SEQUENCE</scope>
    <source>
        <strain evidence="4">3651</strain>
        <tissue evidence="4">Leaf</tissue>
    </source>
</reference>
<evidence type="ECO:0000256" key="2">
    <source>
        <dbReference type="SAM" id="SignalP"/>
    </source>
</evidence>
<feature type="transmembrane region" description="Helical" evidence="1">
    <location>
        <begin position="94"/>
        <end position="112"/>
    </location>
</feature>
<dbReference type="InterPro" id="IPR007781">
    <property type="entry name" value="NAGLU"/>
</dbReference>
<feature type="chain" id="PRO_5042056586" evidence="2">
    <location>
        <begin position="22"/>
        <end position="221"/>
    </location>
</feature>
<protein>
    <submittedName>
        <fullName evidence="4">Alpha-N-acetylglucosaminidase</fullName>
    </submittedName>
</protein>
<dbReference type="PANTHER" id="PTHR12872">
    <property type="entry name" value="ALPHA-N-ACETYLGLUCOSAMINIDASE"/>
    <property type="match status" value="1"/>
</dbReference>
<sequence>MHHSSVCLLITLVVSFDNLSARARLSLYYFGDIDIRKIAFSDHLAGMILVALTRPSLSKLANEVYLSAIHAFRDKDTKALSFHSLNSYNSPKTLVHFLLLMTVSYLALGLNVRKNVCAQRKDASNNVYDNTKYVQSKLHDYAQKFWAGLLEACYLPRAAMHFKRLLKCSKENEGVEKRADCILKQVASRRGALPSNGPGRCLCYREGTVSGIFDIVRQCHG</sequence>
<dbReference type="PANTHER" id="PTHR12872:SF1">
    <property type="entry name" value="ALPHA-N-ACETYLGLUCOSAMINIDASE"/>
    <property type="match status" value="1"/>
</dbReference>
<evidence type="ECO:0000313" key="4">
    <source>
        <dbReference type="EMBL" id="KAK4416095.1"/>
    </source>
</evidence>
<dbReference type="Pfam" id="PF12972">
    <property type="entry name" value="NAGLU_C"/>
    <property type="match status" value="1"/>
</dbReference>
<evidence type="ECO:0000259" key="3">
    <source>
        <dbReference type="Pfam" id="PF12972"/>
    </source>
</evidence>
<dbReference type="Gene3D" id="1.20.120.670">
    <property type="entry name" value="N-acetyl-b-d-glucoasminidase"/>
    <property type="match status" value="1"/>
</dbReference>
<dbReference type="Proteomes" id="UP001293254">
    <property type="component" value="Unassembled WGS sequence"/>
</dbReference>
<accession>A0AAE1XQB5</accession>
<keyword evidence="5" id="KW-1185">Reference proteome</keyword>
<keyword evidence="1" id="KW-1133">Transmembrane helix</keyword>
<comment type="caution">
    <text evidence="4">The sequence shown here is derived from an EMBL/GenBank/DDBJ whole genome shotgun (WGS) entry which is preliminary data.</text>
</comment>
<dbReference type="EMBL" id="JACGWO010000011">
    <property type="protein sequence ID" value="KAK4416095.1"/>
    <property type="molecule type" value="Genomic_DNA"/>
</dbReference>
<evidence type="ECO:0000256" key="1">
    <source>
        <dbReference type="SAM" id="Phobius"/>
    </source>
</evidence>
<dbReference type="InterPro" id="IPR024732">
    <property type="entry name" value="NAGLU_C"/>
</dbReference>